<dbReference type="Proteomes" id="UP000094527">
    <property type="component" value="Unassembled WGS sequence"/>
</dbReference>
<accession>A0A1D2MU45</accession>
<feature type="compositionally biased region" description="Low complexity" evidence="1">
    <location>
        <begin position="99"/>
        <end position="113"/>
    </location>
</feature>
<protein>
    <submittedName>
        <fullName evidence="2">Uncharacterized protein</fullName>
    </submittedName>
</protein>
<keyword evidence="3" id="KW-1185">Reference proteome</keyword>
<reference evidence="2 3" key="1">
    <citation type="journal article" date="2016" name="Genome Biol. Evol.">
        <title>Gene Family Evolution Reflects Adaptation to Soil Environmental Stressors in the Genome of the Collembolan Orchesella cincta.</title>
        <authorList>
            <person name="Faddeeva-Vakhrusheva A."/>
            <person name="Derks M.F."/>
            <person name="Anvar S.Y."/>
            <person name="Agamennone V."/>
            <person name="Suring W."/>
            <person name="Smit S."/>
            <person name="van Straalen N.M."/>
            <person name="Roelofs D."/>
        </authorList>
    </citation>
    <scope>NUCLEOTIDE SEQUENCE [LARGE SCALE GENOMIC DNA]</scope>
    <source>
        <tissue evidence="2">Mixed pool</tissue>
    </source>
</reference>
<organism evidence="2 3">
    <name type="scientific">Orchesella cincta</name>
    <name type="common">Springtail</name>
    <name type="synonym">Podura cincta</name>
    <dbReference type="NCBI Taxonomy" id="48709"/>
    <lineage>
        <taxon>Eukaryota</taxon>
        <taxon>Metazoa</taxon>
        <taxon>Ecdysozoa</taxon>
        <taxon>Arthropoda</taxon>
        <taxon>Hexapoda</taxon>
        <taxon>Collembola</taxon>
        <taxon>Entomobryomorpha</taxon>
        <taxon>Entomobryoidea</taxon>
        <taxon>Orchesellidae</taxon>
        <taxon>Orchesellinae</taxon>
        <taxon>Orchesella</taxon>
    </lineage>
</organism>
<feature type="compositionally biased region" description="Basic and acidic residues" evidence="1">
    <location>
        <begin position="57"/>
        <end position="68"/>
    </location>
</feature>
<dbReference type="EMBL" id="LJIJ01000541">
    <property type="protein sequence ID" value="ODM96418.1"/>
    <property type="molecule type" value="Genomic_DNA"/>
</dbReference>
<comment type="caution">
    <text evidence="2">The sequence shown here is derived from an EMBL/GenBank/DDBJ whole genome shotgun (WGS) entry which is preliminary data.</text>
</comment>
<evidence type="ECO:0000313" key="3">
    <source>
        <dbReference type="Proteomes" id="UP000094527"/>
    </source>
</evidence>
<feature type="region of interest" description="Disordered" evidence="1">
    <location>
        <begin position="43"/>
        <end position="113"/>
    </location>
</feature>
<name>A0A1D2MU45_ORCCI</name>
<gene>
    <name evidence="2" type="ORF">Ocin01_10265</name>
</gene>
<proteinExistence type="predicted"/>
<evidence type="ECO:0000313" key="2">
    <source>
        <dbReference type="EMBL" id="ODM96418.1"/>
    </source>
</evidence>
<evidence type="ECO:0000256" key="1">
    <source>
        <dbReference type="SAM" id="MobiDB-lite"/>
    </source>
</evidence>
<dbReference type="AlphaFoldDB" id="A0A1D2MU45"/>
<sequence>MDMLVLVVGPRSARLQKLGSLQSNMNEQSMLCSLVPKMQVQYEHGRTYSPPKSKRKEVREHRGDKDSAEIETTVMFSQPARRGTATAAQHHPDSQFYLQNQSGQSSNFQFWER</sequence>